<dbReference type="EMBL" id="AVPU01000007">
    <property type="protein sequence ID" value="KGM55161.1"/>
    <property type="molecule type" value="Genomic_DNA"/>
</dbReference>
<dbReference type="STRING" id="1385517.N800_00595"/>
<dbReference type="InterPro" id="IPR038072">
    <property type="entry name" value="GspK_central_sf"/>
</dbReference>
<evidence type="ECO:0000313" key="12">
    <source>
        <dbReference type="EMBL" id="KGM55161.1"/>
    </source>
</evidence>
<dbReference type="eggNOG" id="COG3156">
    <property type="taxonomic scope" value="Bacteria"/>
</dbReference>
<evidence type="ECO:0000256" key="9">
    <source>
        <dbReference type="ARBA" id="ARBA00023136"/>
    </source>
</evidence>
<keyword evidence="5 10" id="KW-0997">Cell inner membrane</keyword>
<dbReference type="GO" id="GO:0005886">
    <property type="term" value="C:plasma membrane"/>
    <property type="evidence" value="ECO:0007669"/>
    <property type="project" value="UniProtKB-SubCell"/>
</dbReference>
<evidence type="ECO:0000259" key="11">
    <source>
        <dbReference type="Pfam" id="PF21687"/>
    </source>
</evidence>
<keyword evidence="7" id="KW-0653">Protein transport</keyword>
<dbReference type="PANTHER" id="PTHR38831">
    <property type="entry name" value="TYPE II SECRETION SYSTEM PROTEIN K"/>
    <property type="match status" value="1"/>
</dbReference>
<dbReference type="Pfam" id="PF21687">
    <property type="entry name" value="T2SSK_1st"/>
    <property type="match status" value="1"/>
</dbReference>
<evidence type="ECO:0000256" key="1">
    <source>
        <dbReference type="ARBA" id="ARBA00004533"/>
    </source>
</evidence>
<dbReference type="AlphaFoldDB" id="A0A0A0EW18"/>
<comment type="subcellular location">
    <subcellularLocation>
        <location evidence="1 10">Cell inner membrane</location>
    </subcellularLocation>
</comment>
<dbReference type="Proteomes" id="UP000029998">
    <property type="component" value="Unassembled WGS sequence"/>
</dbReference>
<keyword evidence="8" id="KW-1133">Transmembrane helix</keyword>
<keyword evidence="6" id="KW-0812">Transmembrane</keyword>
<comment type="caution">
    <text evidence="12">The sequence shown here is derived from an EMBL/GenBank/DDBJ whole genome shotgun (WGS) entry which is preliminary data.</text>
</comment>
<keyword evidence="4 10" id="KW-1003">Cell membrane</keyword>
<dbReference type="GO" id="GO:0009306">
    <property type="term" value="P:protein secretion"/>
    <property type="evidence" value="ECO:0007669"/>
    <property type="project" value="InterPro"/>
</dbReference>
<proteinExistence type="inferred from homology"/>
<evidence type="ECO:0000256" key="3">
    <source>
        <dbReference type="ARBA" id="ARBA00022448"/>
    </source>
</evidence>
<keyword evidence="3 10" id="KW-0813">Transport</keyword>
<evidence type="ECO:0000256" key="8">
    <source>
        <dbReference type="ARBA" id="ARBA00022989"/>
    </source>
</evidence>
<comment type="similarity">
    <text evidence="2 10">Belongs to the GSP K family.</text>
</comment>
<dbReference type="PIRSF" id="PIRSF002786">
    <property type="entry name" value="XcpX"/>
    <property type="match status" value="1"/>
</dbReference>
<dbReference type="InterPro" id="IPR049031">
    <property type="entry name" value="T2SSK_SAM-like_1st"/>
</dbReference>
<feature type="domain" description="T2SS protein K first SAM-like" evidence="11">
    <location>
        <begin position="106"/>
        <end position="197"/>
    </location>
</feature>
<dbReference type="OrthoDB" id="9181871at2"/>
<protein>
    <recommendedName>
        <fullName evidence="10">Type II secretion system protein K</fullName>
    </recommendedName>
</protein>
<evidence type="ECO:0000256" key="7">
    <source>
        <dbReference type="ARBA" id="ARBA00022927"/>
    </source>
</evidence>
<evidence type="ECO:0000256" key="2">
    <source>
        <dbReference type="ARBA" id="ARBA00007246"/>
    </source>
</evidence>
<name>A0A0A0EW18_9GAMM</name>
<keyword evidence="9 10" id="KW-0472">Membrane</keyword>
<organism evidence="12 13">
    <name type="scientific">Lysobacter daejeonensis GH1-9</name>
    <dbReference type="NCBI Taxonomy" id="1385517"/>
    <lineage>
        <taxon>Bacteria</taxon>
        <taxon>Pseudomonadati</taxon>
        <taxon>Pseudomonadota</taxon>
        <taxon>Gammaproteobacteria</taxon>
        <taxon>Lysobacterales</taxon>
        <taxon>Lysobacteraceae</taxon>
        <taxon>Aerolutibacter</taxon>
    </lineage>
</organism>
<evidence type="ECO:0000256" key="5">
    <source>
        <dbReference type="ARBA" id="ARBA00022519"/>
    </source>
</evidence>
<dbReference type="RefSeq" id="WP_036135986.1">
    <property type="nucleotide sequence ID" value="NZ_AVPU01000007.1"/>
</dbReference>
<keyword evidence="13" id="KW-1185">Reference proteome</keyword>
<evidence type="ECO:0000256" key="10">
    <source>
        <dbReference type="PIRNR" id="PIRNR002786"/>
    </source>
</evidence>
<evidence type="ECO:0000256" key="6">
    <source>
        <dbReference type="ARBA" id="ARBA00022692"/>
    </source>
</evidence>
<reference evidence="12 13" key="1">
    <citation type="submission" date="2013-08" db="EMBL/GenBank/DDBJ databases">
        <title>Genome sequencing of Lysobacter.</title>
        <authorList>
            <person name="Zhang S."/>
            <person name="Wang G."/>
        </authorList>
    </citation>
    <scope>NUCLEOTIDE SEQUENCE [LARGE SCALE GENOMIC DNA]</scope>
    <source>
        <strain evidence="12 13">GH1-9</strain>
    </source>
</reference>
<dbReference type="InterPro" id="IPR005628">
    <property type="entry name" value="GspK"/>
</dbReference>
<dbReference type="PANTHER" id="PTHR38831:SF2">
    <property type="entry name" value="TYPE II SECRETION SYSTEM PROTEIN K"/>
    <property type="match status" value="1"/>
</dbReference>
<dbReference type="Gene3D" id="1.10.40.60">
    <property type="entry name" value="EpsJ-like"/>
    <property type="match status" value="1"/>
</dbReference>
<dbReference type="SUPFAM" id="SSF158544">
    <property type="entry name" value="GspK insert domain-like"/>
    <property type="match status" value="1"/>
</dbReference>
<accession>A0A0A0EW18</accession>
<sequence>MTTRHPPRRTPARGAALLLVLWLLLLLAGLIGGFALTARVESMQGQVQVRGVAANAIVRAGLDYALTRVDDPDPRRRWAPDGRSQPWSYGGAQLTVTLLDENGKIDLNQSDLTLLTELFRAVGEPGERATRLAAAVIDWRDPDLLTQPSGGAEDPDYAAAGLPYGAKDAEMESVAELEQVLGMTPALYAKVEPYITVHSGRAAPDPAFAPAVVLDAMGQDGEAMVAARTAPVAGNLDPTEAGRLVASGSGTYSIESRARLPDGRESVLRAVVRVGGNAVPGMAYTVLRWEEGASPR</sequence>
<gene>
    <name evidence="12" type="ORF">N800_00595</name>
</gene>
<evidence type="ECO:0000256" key="4">
    <source>
        <dbReference type="ARBA" id="ARBA00022475"/>
    </source>
</evidence>
<evidence type="ECO:0000313" key="13">
    <source>
        <dbReference type="Proteomes" id="UP000029998"/>
    </source>
</evidence>